<dbReference type="EMBL" id="UOEQ01000021">
    <property type="protein sequence ID" value="VAW13760.1"/>
    <property type="molecule type" value="Genomic_DNA"/>
</dbReference>
<protein>
    <submittedName>
        <fullName evidence="1">Uncharacterized protein</fullName>
    </submittedName>
</protein>
<sequence length="45" mass="5383">MKPIERLFLSTHFKRTIPPKKTQWNDRVERQAGRQCALPQYLSGR</sequence>
<proteinExistence type="predicted"/>
<name>A0A3B0TA74_9ZZZZ</name>
<accession>A0A3B0TA74</accession>
<reference evidence="1" key="1">
    <citation type="submission" date="2018-06" db="EMBL/GenBank/DDBJ databases">
        <authorList>
            <person name="Zhirakovskaya E."/>
        </authorList>
    </citation>
    <scope>NUCLEOTIDE SEQUENCE</scope>
</reference>
<evidence type="ECO:0000313" key="1">
    <source>
        <dbReference type="EMBL" id="VAW13760.1"/>
    </source>
</evidence>
<organism evidence="1">
    <name type="scientific">hydrothermal vent metagenome</name>
    <dbReference type="NCBI Taxonomy" id="652676"/>
    <lineage>
        <taxon>unclassified sequences</taxon>
        <taxon>metagenomes</taxon>
        <taxon>ecological metagenomes</taxon>
    </lineage>
</organism>
<dbReference type="AlphaFoldDB" id="A0A3B0TA74"/>
<gene>
    <name evidence="1" type="ORF">MNBD_ALPHA11-541</name>
</gene>